<feature type="domain" description="Dihydroneopterin aldolase/epimerase" evidence="7">
    <location>
        <begin position="4"/>
        <end position="117"/>
    </location>
</feature>
<dbReference type="PANTHER" id="PTHR42844">
    <property type="entry name" value="DIHYDRONEOPTERIN ALDOLASE 1-RELATED"/>
    <property type="match status" value="1"/>
</dbReference>
<dbReference type="GO" id="GO:0046656">
    <property type="term" value="P:folic acid biosynthetic process"/>
    <property type="evidence" value="ECO:0007669"/>
    <property type="project" value="UniProtKB-UniRule"/>
</dbReference>
<evidence type="ECO:0000313" key="9">
    <source>
        <dbReference type="Proteomes" id="UP000248066"/>
    </source>
</evidence>
<dbReference type="OrthoDB" id="9803748at2"/>
<dbReference type="Proteomes" id="UP000248066">
    <property type="component" value="Unassembled WGS sequence"/>
</dbReference>
<dbReference type="RefSeq" id="WP_110521834.1">
    <property type="nucleotide sequence ID" value="NZ_PDOF01000005.1"/>
</dbReference>
<dbReference type="NCBIfam" id="TIGR00526">
    <property type="entry name" value="folB_dom"/>
    <property type="match status" value="1"/>
</dbReference>
<proteinExistence type="inferred from homology"/>
<dbReference type="EMBL" id="PDOF01000005">
    <property type="protein sequence ID" value="PYZ95405.1"/>
    <property type="molecule type" value="Genomic_DNA"/>
</dbReference>
<dbReference type="GO" id="GO:0005737">
    <property type="term" value="C:cytoplasm"/>
    <property type="evidence" value="ECO:0007669"/>
    <property type="project" value="TreeGrafter"/>
</dbReference>
<evidence type="ECO:0000256" key="3">
    <source>
        <dbReference type="ARBA" id="ARBA00005708"/>
    </source>
</evidence>
<dbReference type="CDD" id="cd00534">
    <property type="entry name" value="DHNA_DHNTPE"/>
    <property type="match status" value="1"/>
</dbReference>
<organism evidence="8 9">
    <name type="scientific">Alteribacter lacisalsi</name>
    <dbReference type="NCBI Taxonomy" id="2045244"/>
    <lineage>
        <taxon>Bacteria</taxon>
        <taxon>Bacillati</taxon>
        <taxon>Bacillota</taxon>
        <taxon>Bacilli</taxon>
        <taxon>Bacillales</taxon>
        <taxon>Bacillaceae</taxon>
        <taxon>Alteribacter</taxon>
    </lineage>
</organism>
<sequence>MDKIYVTGMAFWAYHGVFEEENKLGQRWYADVTLEMDTRPAGENDDLDATVNYAEVYERVKEVMEDEQVKLVETLCERIAARLLSSFEVAEACTVKVIKPDPPIPGHYESVAVEIRRTRNR</sequence>
<dbReference type="SUPFAM" id="SSF55620">
    <property type="entry name" value="Tetrahydrobiopterin biosynthesis enzymes-like"/>
    <property type="match status" value="1"/>
</dbReference>
<dbReference type="NCBIfam" id="TIGR00525">
    <property type="entry name" value="folB"/>
    <property type="match status" value="1"/>
</dbReference>
<dbReference type="AlphaFoldDB" id="A0A2W0HDM9"/>
<comment type="function">
    <text evidence="6">Catalyzes the conversion of 7,8-dihydroneopterin to 6-hydroxymethyl-7,8-dihydropterin.</text>
</comment>
<comment type="pathway">
    <text evidence="2 6">Cofactor biosynthesis; tetrahydrofolate biosynthesis; 2-amino-4-hydroxy-6-hydroxymethyl-7,8-dihydropteridine diphosphate from 7,8-dihydroneopterin triphosphate: step 3/4.</text>
</comment>
<dbReference type="FunFam" id="3.30.1130.10:FF:000003">
    <property type="entry name" value="7,8-dihydroneopterin aldolase"/>
    <property type="match status" value="1"/>
</dbReference>
<comment type="caution">
    <text evidence="8">The sequence shown here is derived from an EMBL/GenBank/DDBJ whole genome shotgun (WGS) entry which is preliminary data.</text>
</comment>
<evidence type="ECO:0000256" key="4">
    <source>
        <dbReference type="ARBA" id="ARBA00022909"/>
    </source>
</evidence>
<accession>A0A2W0HDM9</accession>
<dbReference type="Gene3D" id="3.30.1130.10">
    <property type="match status" value="1"/>
</dbReference>
<dbReference type="EC" id="4.1.2.25" evidence="6"/>
<dbReference type="InterPro" id="IPR043133">
    <property type="entry name" value="GTP-CH-I_C/QueF"/>
</dbReference>
<dbReference type="SMART" id="SM00905">
    <property type="entry name" value="FolB"/>
    <property type="match status" value="1"/>
</dbReference>
<dbReference type="UniPathway" id="UPA00077">
    <property type="reaction ID" value="UER00154"/>
</dbReference>
<reference evidence="8 9" key="1">
    <citation type="submission" date="2017-10" db="EMBL/GenBank/DDBJ databases">
        <title>Bacillus sp. nov., a halophilic bacterium isolated from a Yangshapao Lake.</title>
        <authorList>
            <person name="Wang H."/>
        </authorList>
    </citation>
    <scope>NUCLEOTIDE SEQUENCE [LARGE SCALE GENOMIC DNA]</scope>
    <source>
        <strain evidence="8 9">YSP-3</strain>
    </source>
</reference>
<dbReference type="Pfam" id="PF02152">
    <property type="entry name" value="FolB"/>
    <property type="match status" value="1"/>
</dbReference>
<evidence type="ECO:0000256" key="1">
    <source>
        <dbReference type="ARBA" id="ARBA00001353"/>
    </source>
</evidence>
<dbReference type="InterPro" id="IPR006156">
    <property type="entry name" value="Dihydroneopterin_aldolase"/>
</dbReference>
<dbReference type="InterPro" id="IPR006157">
    <property type="entry name" value="FolB_dom"/>
</dbReference>
<comment type="catalytic activity">
    <reaction evidence="1 6">
        <text>7,8-dihydroneopterin = 6-hydroxymethyl-7,8-dihydropterin + glycolaldehyde</text>
        <dbReference type="Rhea" id="RHEA:10540"/>
        <dbReference type="ChEBI" id="CHEBI:17001"/>
        <dbReference type="ChEBI" id="CHEBI:17071"/>
        <dbReference type="ChEBI" id="CHEBI:44841"/>
        <dbReference type="EC" id="4.1.2.25"/>
    </reaction>
</comment>
<evidence type="ECO:0000256" key="5">
    <source>
        <dbReference type="ARBA" id="ARBA00023239"/>
    </source>
</evidence>
<keyword evidence="4 6" id="KW-0289">Folate biosynthesis</keyword>
<dbReference type="GO" id="GO:0046654">
    <property type="term" value="P:tetrahydrofolate biosynthetic process"/>
    <property type="evidence" value="ECO:0007669"/>
    <property type="project" value="UniProtKB-UniRule"/>
</dbReference>
<comment type="similarity">
    <text evidence="3 6">Belongs to the DHNA family.</text>
</comment>
<evidence type="ECO:0000256" key="2">
    <source>
        <dbReference type="ARBA" id="ARBA00005013"/>
    </source>
</evidence>
<keyword evidence="9" id="KW-1185">Reference proteome</keyword>
<dbReference type="PANTHER" id="PTHR42844:SF1">
    <property type="entry name" value="DIHYDRONEOPTERIN ALDOLASE 1-RELATED"/>
    <property type="match status" value="1"/>
</dbReference>
<evidence type="ECO:0000313" key="8">
    <source>
        <dbReference type="EMBL" id="PYZ95405.1"/>
    </source>
</evidence>
<evidence type="ECO:0000256" key="6">
    <source>
        <dbReference type="RuleBase" id="RU362079"/>
    </source>
</evidence>
<dbReference type="GO" id="GO:0004150">
    <property type="term" value="F:dihydroneopterin aldolase activity"/>
    <property type="evidence" value="ECO:0007669"/>
    <property type="project" value="UniProtKB-UniRule"/>
</dbReference>
<protein>
    <recommendedName>
        <fullName evidence="6">7,8-dihydroneopterin aldolase</fullName>
        <ecNumber evidence="6">4.1.2.25</ecNumber>
    </recommendedName>
</protein>
<evidence type="ECO:0000259" key="7">
    <source>
        <dbReference type="SMART" id="SM00905"/>
    </source>
</evidence>
<gene>
    <name evidence="8" type="primary">folB</name>
    <name evidence="8" type="ORF">CR205_19500</name>
</gene>
<keyword evidence="5 6" id="KW-0456">Lyase</keyword>
<name>A0A2W0HDM9_9BACI</name>